<accession>A0AAE4R1H3</accession>
<dbReference type="Proteomes" id="UP001185873">
    <property type="component" value="Unassembled WGS sequence"/>
</dbReference>
<dbReference type="InterPro" id="IPR051910">
    <property type="entry name" value="ComF/GntX_DNA_util-trans"/>
</dbReference>
<evidence type="ECO:0000256" key="1">
    <source>
        <dbReference type="ARBA" id="ARBA00008007"/>
    </source>
</evidence>
<dbReference type="RefSeq" id="WP_317470489.1">
    <property type="nucleotide sequence ID" value="NZ_JAWLKJ010000003.1"/>
</dbReference>
<dbReference type="PANTHER" id="PTHR47505:SF1">
    <property type="entry name" value="DNA UTILIZATION PROTEIN YHGH"/>
    <property type="match status" value="1"/>
</dbReference>
<dbReference type="Gene3D" id="3.40.50.2020">
    <property type="match status" value="1"/>
</dbReference>
<dbReference type="InterPro" id="IPR000836">
    <property type="entry name" value="PRTase_dom"/>
</dbReference>
<dbReference type="InterPro" id="IPR029057">
    <property type="entry name" value="PRTase-like"/>
</dbReference>
<dbReference type="PANTHER" id="PTHR47505">
    <property type="entry name" value="DNA UTILIZATION PROTEIN YHGH"/>
    <property type="match status" value="1"/>
</dbReference>
<dbReference type="CDD" id="cd06223">
    <property type="entry name" value="PRTases_typeI"/>
    <property type="match status" value="1"/>
</dbReference>
<proteinExistence type="inferred from homology"/>
<gene>
    <name evidence="2" type="ORF">R3P82_12045</name>
</gene>
<evidence type="ECO:0000313" key="2">
    <source>
        <dbReference type="EMBL" id="MDV6299842.1"/>
    </source>
</evidence>
<reference evidence="2" key="1">
    <citation type="submission" date="2023-10" db="EMBL/GenBank/DDBJ databases">
        <title>Development of a sustainable strategy for remediation of hydrocarbon-contaminated territories based on the waste exchange concept.</title>
        <authorList>
            <person name="Krivoruchko A."/>
        </authorList>
    </citation>
    <scope>NUCLEOTIDE SEQUENCE</scope>
    <source>
        <strain evidence="2">IEGM 1175</strain>
    </source>
</reference>
<dbReference type="SUPFAM" id="SSF53271">
    <property type="entry name" value="PRTase-like"/>
    <property type="match status" value="1"/>
</dbReference>
<comment type="caution">
    <text evidence="2">The sequence shown here is derived from an EMBL/GenBank/DDBJ whole genome shotgun (WGS) entry which is preliminary data.</text>
</comment>
<dbReference type="AlphaFoldDB" id="A0AAE4R1H3"/>
<name>A0AAE4R1H3_9ACTN</name>
<protein>
    <submittedName>
        <fullName evidence="2">ComF family protein</fullName>
    </submittedName>
</protein>
<organism evidence="2 3">
    <name type="scientific">Dietzia maris</name>
    <dbReference type="NCBI Taxonomy" id="37915"/>
    <lineage>
        <taxon>Bacteria</taxon>
        <taxon>Bacillati</taxon>
        <taxon>Actinomycetota</taxon>
        <taxon>Actinomycetes</taxon>
        <taxon>Mycobacteriales</taxon>
        <taxon>Dietziaceae</taxon>
        <taxon>Dietzia</taxon>
    </lineage>
</organism>
<comment type="similarity">
    <text evidence="1">Belongs to the ComF/GntX family.</text>
</comment>
<evidence type="ECO:0000313" key="3">
    <source>
        <dbReference type="Proteomes" id="UP001185873"/>
    </source>
</evidence>
<sequence length="256" mass="25909">MTAGDEGAPARWRGGETWTAALADLVVPLECAGCGRPRHRWCPDCAATLAGAPLGVRTRADLRVPVWALSRHAGPAARAVSAYKDRGRADLARPLGAALAAAVDALRAAGEIAEAGDRPTVLVPAPASARARRRRGFDHVRGVVDVLAAELADSVPGGPVVVAPLLEVRGRVRDAAGLGAQARADNLSGRIRRRPVGTGLRATPGAPATVPALLGTPSTVLLVDDVVTTGATAAQCVAVLDAGGLRVTGVLAVTAA</sequence>
<dbReference type="EMBL" id="JAWLKJ010000003">
    <property type="protein sequence ID" value="MDV6299842.1"/>
    <property type="molecule type" value="Genomic_DNA"/>
</dbReference>